<dbReference type="GO" id="GO:0046316">
    <property type="term" value="F:gluconokinase activity"/>
    <property type="evidence" value="ECO:0007669"/>
    <property type="project" value="UniProtKB-EC"/>
</dbReference>
<dbReference type="Proteomes" id="UP000515275">
    <property type="component" value="Chromosome"/>
</dbReference>
<dbReference type="GO" id="GO:0005975">
    <property type="term" value="P:carbohydrate metabolic process"/>
    <property type="evidence" value="ECO:0007669"/>
    <property type="project" value="InterPro"/>
</dbReference>
<evidence type="ECO:0000256" key="9">
    <source>
        <dbReference type="RuleBase" id="RU363066"/>
    </source>
</evidence>
<dbReference type="EMBL" id="CP046883">
    <property type="protein sequence ID" value="QNH95592.1"/>
    <property type="molecule type" value="Genomic_DNA"/>
</dbReference>
<evidence type="ECO:0000256" key="2">
    <source>
        <dbReference type="ARBA" id="ARBA00008420"/>
    </source>
</evidence>
<dbReference type="NCBIfam" id="TIGR01313">
    <property type="entry name" value="therm_gnt_kin"/>
    <property type="match status" value="1"/>
</dbReference>
<dbReference type="InterPro" id="IPR006001">
    <property type="entry name" value="Therm_gnt_kin"/>
</dbReference>
<evidence type="ECO:0000313" key="11">
    <source>
        <dbReference type="Proteomes" id="UP000515275"/>
    </source>
</evidence>
<proteinExistence type="inferred from homology"/>
<dbReference type="GO" id="GO:0005737">
    <property type="term" value="C:cytoplasm"/>
    <property type="evidence" value="ECO:0007669"/>
    <property type="project" value="TreeGrafter"/>
</dbReference>
<dbReference type="PANTHER" id="PTHR43442">
    <property type="entry name" value="GLUCONOKINASE-RELATED"/>
    <property type="match status" value="1"/>
</dbReference>
<organism evidence="10 11">
    <name type="scientific">Corynebacterium anserum</name>
    <dbReference type="NCBI Taxonomy" id="2684406"/>
    <lineage>
        <taxon>Bacteria</taxon>
        <taxon>Bacillati</taxon>
        <taxon>Actinomycetota</taxon>
        <taxon>Actinomycetes</taxon>
        <taxon>Mycobacteriales</taxon>
        <taxon>Corynebacteriaceae</taxon>
        <taxon>Corynebacterium</taxon>
    </lineage>
</organism>
<dbReference type="EC" id="2.7.1.12" evidence="3 9"/>
<keyword evidence="11" id="KW-1185">Reference proteome</keyword>
<accession>A0A7G7YM72</accession>
<name>A0A7G7YM72_9CORY</name>
<comment type="pathway">
    <text evidence="1">Carbohydrate acid metabolism.</text>
</comment>
<dbReference type="SUPFAM" id="SSF52540">
    <property type="entry name" value="P-loop containing nucleoside triphosphate hydrolases"/>
    <property type="match status" value="1"/>
</dbReference>
<evidence type="ECO:0000256" key="5">
    <source>
        <dbReference type="ARBA" id="ARBA00022741"/>
    </source>
</evidence>
<comment type="similarity">
    <text evidence="2 9">Belongs to the gluconokinase GntK/GntV family.</text>
</comment>
<protein>
    <recommendedName>
        <fullName evidence="3 9">Gluconokinase</fullName>
        <ecNumber evidence="3 9">2.7.1.12</ecNumber>
    </recommendedName>
</protein>
<keyword evidence="4 9" id="KW-0808">Transferase</keyword>
<evidence type="ECO:0000256" key="8">
    <source>
        <dbReference type="ARBA" id="ARBA00048090"/>
    </source>
</evidence>
<evidence type="ECO:0000256" key="7">
    <source>
        <dbReference type="ARBA" id="ARBA00022840"/>
    </source>
</evidence>
<evidence type="ECO:0000256" key="3">
    <source>
        <dbReference type="ARBA" id="ARBA00012054"/>
    </source>
</evidence>
<comment type="catalytic activity">
    <reaction evidence="8 9">
        <text>D-gluconate + ATP = 6-phospho-D-gluconate + ADP + H(+)</text>
        <dbReference type="Rhea" id="RHEA:19433"/>
        <dbReference type="ChEBI" id="CHEBI:15378"/>
        <dbReference type="ChEBI" id="CHEBI:18391"/>
        <dbReference type="ChEBI" id="CHEBI:30616"/>
        <dbReference type="ChEBI" id="CHEBI:58759"/>
        <dbReference type="ChEBI" id="CHEBI:456216"/>
        <dbReference type="EC" id="2.7.1.12"/>
    </reaction>
</comment>
<evidence type="ECO:0000313" key="10">
    <source>
        <dbReference type="EMBL" id="QNH95592.1"/>
    </source>
</evidence>
<keyword evidence="5 9" id="KW-0547">Nucleotide-binding</keyword>
<dbReference type="Gene3D" id="3.40.50.300">
    <property type="entry name" value="P-loop containing nucleotide triphosphate hydrolases"/>
    <property type="match status" value="1"/>
</dbReference>
<dbReference type="AlphaFoldDB" id="A0A7G7YM72"/>
<keyword evidence="6 9" id="KW-0418">Kinase</keyword>
<dbReference type="RefSeq" id="WP_185769420.1">
    <property type="nucleotide sequence ID" value="NZ_CP046883.1"/>
</dbReference>
<dbReference type="PANTHER" id="PTHR43442:SF3">
    <property type="entry name" value="GLUCONOKINASE-RELATED"/>
    <property type="match status" value="1"/>
</dbReference>
<reference evidence="10 11" key="1">
    <citation type="submission" date="2019-12" db="EMBL/GenBank/DDBJ databases">
        <title>Corynebacterium sp. nov., isolated from feces of the Anser Albifrons in China.</title>
        <authorList>
            <person name="Liu Q."/>
        </authorList>
    </citation>
    <scope>NUCLEOTIDE SEQUENCE [LARGE SCALE GENOMIC DNA]</scope>
    <source>
        <strain evidence="10 11">23H37-10</strain>
    </source>
</reference>
<gene>
    <name evidence="10" type="ORF">GP473_01820</name>
</gene>
<evidence type="ECO:0000256" key="6">
    <source>
        <dbReference type="ARBA" id="ARBA00022777"/>
    </source>
</evidence>
<keyword evidence="7 9" id="KW-0067">ATP-binding</keyword>
<dbReference type="GO" id="GO:0005524">
    <property type="term" value="F:ATP binding"/>
    <property type="evidence" value="ECO:0007669"/>
    <property type="project" value="UniProtKB-KW"/>
</dbReference>
<evidence type="ECO:0000256" key="1">
    <source>
        <dbReference type="ARBA" id="ARBA00004761"/>
    </source>
</evidence>
<sequence length="176" mass="19563">MSAQPLHIVVMGVSGSGKTTLARRIAEQTGRPLLEADDLHPEESMVILHDGTMPDAEARMEWLGSVRDWMTARAREGKSTVVACTALKRVHRERLNEAEGIVFYVHLYGTEDVLADRMARRIGEDMPRELLDAQLSMLETLNPDERGLQLDVSRTPEQLADDAMSAANFAAKAYQC</sequence>
<dbReference type="KEGG" id="cans:GP473_01820"/>
<dbReference type="Pfam" id="PF13671">
    <property type="entry name" value="AAA_33"/>
    <property type="match status" value="1"/>
</dbReference>
<evidence type="ECO:0000256" key="4">
    <source>
        <dbReference type="ARBA" id="ARBA00022679"/>
    </source>
</evidence>
<dbReference type="InterPro" id="IPR027417">
    <property type="entry name" value="P-loop_NTPase"/>
</dbReference>
<dbReference type="CDD" id="cd02021">
    <property type="entry name" value="GntK"/>
    <property type="match status" value="1"/>
</dbReference>